<sequence>MPTSRKTRLASEKYAANVTKRGVVSGRSKDKDGGSRLNPYVLAFIIFVMVGSTVFQIINMMQHGGAIFGNSQGREKPAKASKAKAKPQAKPQPKP</sequence>
<evidence type="ECO:0000256" key="8">
    <source>
        <dbReference type="SAM" id="Phobius"/>
    </source>
</evidence>
<evidence type="ECO:0000256" key="5">
    <source>
        <dbReference type="ARBA" id="ARBA00022989"/>
    </source>
</evidence>
<dbReference type="OrthoDB" id="16679at2759"/>
<comment type="subcellular location">
    <subcellularLocation>
        <location evidence="1">Endoplasmic reticulum membrane</location>
        <topology evidence="1">Single-pass membrane protein</topology>
    </subcellularLocation>
</comment>
<keyword evidence="10" id="KW-1185">Reference proteome</keyword>
<evidence type="ECO:0000256" key="2">
    <source>
        <dbReference type="ARBA" id="ARBA00005500"/>
    </source>
</evidence>
<evidence type="ECO:0000256" key="6">
    <source>
        <dbReference type="ARBA" id="ARBA00023136"/>
    </source>
</evidence>
<comment type="caution">
    <text evidence="9">The sequence shown here is derived from an EMBL/GenBank/DDBJ whole genome shotgun (WGS) entry which is preliminary data.</text>
</comment>
<dbReference type="AlphaFoldDB" id="A0A835YYR5"/>
<evidence type="ECO:0000313" key="9">
    <source>
        <dbReference type="EMBL" id="KAG5184247.1"/>
    </source>
</evidence>
<accession>A0A835YYR5</accession>
<keyword evidence="4" id="KW-0256">Endoplasmic reticulum</keyword>
<evidence type="ECO:0000256" key="7">
    <source>
        <dbReference type="SAM" id="MobiDB-lite"/>
    </source>
</evidence>
<dbReference type="PANTHER" id="PTHR15601">
    <property type="entry name" value="STRESS ASSOCIATED ENDOPLASMIC RETICULUM PROTEIN SERP1/RAMP4"/>
    <property type="match status" value="1"/>
</dbReference>
<evidence type="ECO:0000256" key="1">
    <source>
        <dbReference type="ARBA" id="ARBA00004389"/>
    </source>
</evidence>
<reference evidence="9" key="1">
    <citation type="submission" date="2021-02" db="EMBL/GenBank/DDBJ databases">
        <title>First Annotated Genome of the Yellow-green Alga Tribonema minus.</title>
        <authorList>
            <person name="Mahan K.M."/>
        </authorList>
    </citation>
    <scope>NUCLEOTIDE SEQUENCE</scope>
    <source>
        <strain evidence="9">UTEX B ZZ1240</strain>
    </source>
</reference>
<feature type="transmembrane region" description="Helical" evidence="8">
    <location>
        <begin position="37"/>
        <end position="58"/>
    </location>
</feature>
<keyword evidence="6 8" id="KW-0472">Membrane</keyword>
<dbReference type="GO" id="GO:0005789">
    <property type="term" value="C:endoplasmic reticulum membrane"/>
    <property type="evidence" value="ECO:0007669"/>
    <property type="project" value="UniProtKB-SubCell"/>
</dbReference>
<dbReference type="PANTHER" id="PTHR15601:SF0">
    <property type="entry name" value="GEO09675P1"/>
    <property type="match status" value="1"/>
</dbReference>
<name>A0A835YYR5_9STRA</name>
<dbReference type="InterPro" id="IPR010580">
    <property type="entry name" value="ER_stress-assoc"/>
</dbReference>
<proteinExistence type="inferred from homology"/>
<dbReference type="Pfam" id="PF06624">
    <property type="entry name" value="RAMP4"/>
    <property type="match status" value="1"/>
</dbReference>
<dbReference type="EMBL" id="JAFCMP010000172">
    <property type="protein sequence ID" value="KAG5184247.1"/>
    <property type="molecule type" value="Genomic_DNA"/>
</dbReference>
<evidence type="ECO:0000256" key="4">
    <source>
        <dbReference type="ARBA" id="ARBA00022824"/>
    </source>
</evidence>
<dbReference type="Proteomes" id="UP000664859">
    <property type="component" value="Unassembled WGS sequence"/>
</dbReference>
<organism evidence="9 10">
    <name type="scientific">Tribonema minus</name>
    <dbReference type="NCBI Taxonomy" id="303371"/>
    <lineage>
        <taxon>Eukaryota</taxon>
        <taxon>Sar</taxon>
        <taxon>Stramenopiles</taxon>
        <taxon>Ochrophyta</taxon>
        <taxon>PX clade</taxon>
        <taxon>Xanthophyceae</taxon>
        <taxon>Tribonematales</taxon>
        <taxon>Tribonemataceae</taxon>
        <taxon>Tribonema</taxon>
    </lineage>
</organism>
<feature type="region of interest" description="Disordered" evidence="7">
    <location>
        <begin position="66"/>
        <end position="95"/>
    </location>
</feature>
<evidence type="ECO:0000256" key="3">
    <source>
        <dbReference type="ARBA" id="ARBA00022692"/>
    </source>
</evidence>
<comment type="similarity">
    <text evidence="2">Belongs to the RAMP4 family.</text>
</comment>
<keyword evidence="3 8" id="KW-0812">Transmembrane</keyword>
<protein>
    <submittedName>
        <fullName evidence="9">Ribosome associated membrane protein RAMP4-domain-containing protein</fullName>
    </submittedName>
</protein>
<dbReference type="GO" id="GO:0030968">
    <property type="term" value="P:endoplasmic reticulum unfolded protein response"/>
    <property type="evidence" value="ECO:0007669"/>
    <property type="project" value="TreeGrafter"/>
</dbReference>
<keyword evidence="5 8" id="KW-1133">Transmembrane helix</keyword>
<evidence type="ECO:0000313" key="10">
    <source>
        <dbReference type="Proteomes" id="UP000664859"/>
    </source>
</evidence>
<gene>
    <name evidence="9" type="ORF">JKP88DRAFT_237815</name>
</gene>